<organism evidence="2 3">
    <name type="scientific">candidate division CPR3 bacterium 4484_211</name>
    <dbReference type="NCBI Taxonomy" id="1968527"/>
    <lineage>
        <taxon>Bacteria</taxon>
        <taxon>Bacteria division CPR3</taxon>
    </lineage>
</organism>
<dbReference type="InterPro" id="IPR015378">
    <property type="entry name" value="Transposase-like_Mu_C"/>
</dbReference>
<dbReference type="Proteomes" id="UP000192520">
    <property type="component" value="Unassembled WGS sequence"/>
</dbReference>
<dbReference type="GO" id="GO:0003676">
    <property type="term" value="F:nucleic acid binding"/>
    <property type="evidence" value="ECO:0007669"/>
    <property type="project" value="InterPro"/>
</dbReference>
<dbReference type="STRING" id="1968527.B5M47_03985"/>
<evidence type="ECO:0000313" key="3">
    <source>
        <dbReference type="Proteomes" id="UP000192520"/>
    </source>
</evidence>
<dbReference type="InterPro" id="IPR012337">
    <property type="entry name" value="RNaseH-like_sf"/>
</dbReference>
<proteinExistence type="predicted"/>
<protein>
    <recommendedName>
        <fullName evidence="1">Transposase-like Mu C-terminal domain-containing protein</fullName>
    </recommendedName>
</protein>
<reference evidence="3" key="1">
    <citation type="submission" date="2017-03" db="EMBL/GenBank/DDBJ databases">
        <title>Novel pathways for hydrocarbon cycling and metabolic interdependencies in hydrothermal sediment communities.</title>
        <authorList>
            <person name="Dombrowski N."/>
            <person name="Seitz K."/>
            <person name="Teske A."/>
            <person name="Baker B."/>
        </authorList>
    </citation>
    <scope>NUCLEOTIDE SEQUENCE [LARGE SCALE GENOMIC DNA]</scope>
</reference>
<evidence type="ECO:0000313" key="2">
    <source>
        <dbReference type="EMBL" id="OQX50300.1"/>
    </source>
</evidence>
<dbReference type="EMBL" id="MZGJ01000038">
    <property type="protein sequence ID" value="OQX50300.1"/>
    <property type="molecule type" value="Genomic_DNA"/>
</dbReference>
<feature type="domain" description="Transposase-like Mu C-terminal" evidence="1">
    <location>
        <begin position="251"/>
        <end position="311"/>
    </location>
</feature>
<name>A0A1W9NWC1_UNCC3</name>
<dbReference type="InterPro" id="IPR036397">
    <property type="entry name" value="RNaseH_sf"/>
</dbReference>
<gene>
    <name evidence="2" type="ORF">B5M47_03985</name>
</gene>
<dbReference type="SUPFAM" id="SSF53098">
    <property type="entry name" value="Ribonuclease H-like"/>
    <property type="match status" value="1"/>
</dbReference>
<sequence length="518" mass="60906">MREYKDLAPFEVNVGDQHRFDFWVRDAETGNIFRPECYLWLDLRTRLIYGLSIARYYDRYLMGHAIRMGMMRWGMFQSCYTDNGKPEISEYVNTIINDITAWGSQVKDIAELYKTDEGYVIEGPDGEPIESVSTPQMWHRRARAYNAKAKPIERFFRSFEGILRDLGTPGLVRGLKGVAEEKALADKRLKHLIETNQLLTFEEFLINVFKAVEIYNQRRHAALHRSPIEELWRAVKKEGFVPRYLSEAEVDFVLLARTSRKVQRGRVLLNHTWYQGEALSNNNLEAGLWHLPDKTEVEIRYDPFDPAKVIAVLPDESVRRLEPVPVSSMKDRQKTSELMAWKRQMMQAVTEHYRRLTRPVPGIVEYSKRTRQAKAAARPYLPLPDRQAGTGRQAKQIDFEQIKRDAERMVKESLEDKKVVPIVSRRSVFKDEWEYYRWCLDMELAGGRLTAKDRAFMAQYEAKMDEDERQYWNIHRRVYGQEKQDRIQKVEFYGLFVKIVIGKSKKNLKEKEKRGEGG</sequence>
<dbReference type="Gene3D" id="3.30.420.10">
    <property type="entry name" value="Ribonuclease H-like superfamily/Ribonuclease H"/>
    <property type="match status" value="1"/>
</dbReference>
<evidence type="ECO:0000259" key="1">
    <source>
        <dbReference type="Pfam" id="PF09299"/>
    </source>
</evidence>
<dbReference type="Pfam" id="PF09299">
    <property type="entry name" value="Mu-transpos_C"/>
    <property type="match status" value="1"/>
</dbReference>
<accession>A0A1W9NWC1</accession>
<dbReference type="AlphaFoldDB" id="A0A1W9NWC1"/>
<comment type="caution">
    <text evidence="2">The sequence shown here is derived from an EMBL/GenBank/DDBJ whole genome shotgun (WGS) entry which is preliminary data.</text>
</comment>